<reference evidence="3" key="1">
    <citation type="journal article" date="2010" name="Science">
        <title>Signatures of adaptation to obligate biotrophy in the Hyaloperonospora arabidopsidis genome.</title>
        <authorList>
            <person name="Baxter L."/>
            <person name="Tripathy S."/>
            <person name="Ishaque N."/>
            <person name="Boot N."/>
            <person name="Cabral A."/>
            <person name="Kemen E."/>
            <person name="Thines M."/>
            <person name="Ah-Fong A."/>
            <person name="Anderson R."/>
            <person name="Badejoko W."/>
            <person name="Bittner-Eddy P."/>
            <person name="Boore J.L."/>
            <person name="Chibucos M.C."/>
            <person name="Coates M."/>
            <person name="Dehal P."/>
            <person name="Delehaunty K."/>
            <person name="Dong S."/>
            <person name="Downton P."/>
            <person name="Dumas B."/>
            <person name="Fabro G."/>
            <person name="Fronick C."/>
            <person name="Fuerstenberg S.I."/>
            <person name="Fulton L."/>
            <person name="Gaulin E."/>
            <person name="Govers F."/>
            <person name="Hughes L."/>
            <person name="Humphray S."/>
            <person name="Jiang R.H."/>
            <person name="Judelson H."/>
            <person name="Kamoun S."/>
            <person name="Kyung K."/>
            <person name="Meijer H."/>
            <person name="Minx P."/>
            <person name="Morris P."/>
            <person name="Nelson J."/>
            <person name="Phuntumart V."/>
            <person name="Qutob D."/>
            <person name="Rehmany A."/>
            <person name="Rougon-Cardoso A."/>
            <person name="Ryden P."/>
            <person name="Torto-Alalibo T."/>
            <person name="Studholme D."/>
            <person name="Wang Y."/>
            <person name="Win J."/>
            <person name="Wood J."/>
            <person name="Clifton S.W."/>
            <person name="Rogers J."/>
            <person name="Van den Ackerveken G."/>
            <person name="Jones J.D."/>
            <person name="McDowell J.M."/>
            <person name="Beynon J."/>
            <person name="Tyler B.M."/>
        </authorList>
    </citation>
    <scope>NUCLEOTIDE SEQUENCE [LARGE SCALE GENOMIC DNA]</scope>
    <source>
        <strain evidence="3">Emoy2</strain>
    </source>
</reference>
<dbReference type="EMBL" id="JH598389">
    <property type="status" value="NOT_ANNOTATED_CDS"/>
    <property type="molecule type" value="Genomic_DNA"/>
</dbReference>
<dbReference type="AlphaFoldDB" id="M4BLL5"/>
<organism evidence="2 3">
    <name type="scientific">Hyaloperonospora arabidopsidis (strain Emoy2)</name>
    <name type="common">Downy mildew agent</name>
    <name type="synonym">Peronospora arabidopsidis</name>
    <dbReference type="NCBI Taxonomy" id="559515"/>
    <lineage>
        <taxon>Eukaryota</taxon>
        <taxon>Sar</taxon>
        <taxon>Stramenopiles</taxon>
        <taxon>Oomycota</taxon>
        <taxon>Peronosporomycetes</taxon>
        <taxon>Peronosporales</taxon>
        <taxon>Peronosporaceae</taxon>
        <taxon>Hyaloperonospora</taxon>
    </lineage>
</organism>
<evidence type="ECO:0000256" key="1">
    <source>
        <dbReference type="SAM" id="Coils"/>
    </source>
</evidence>
<dbReference type="GO" id="GO:0005869">
    <property type="term" value="C:dynactin complex"/>
    <property type="evidence" value="ECO:0007669"/>
    <property type="project" value="InterPro"/>
</dbReference>
<dbReference type="VEuPathDB" id="FungiDB:HpaG807300"/>
<dbReference type="Proteomes" id="UP000011713">
    <property type="component" value="Unassembled WGS sequence"/>
</dbReference>
<dbReference type="GO" id="GO:0061640">
    <property type="term" value="P:cytoskeleton-dependent cytokinesis"/>
    <property type="evidence" value="ECO:0007669"/>
    <property type="project" value="InterPro"/>
</dbReference>
<dbReference type="PANTHER" id="PTHR28360">
    <property type="entry name" value="DYNACTIN SUBUNIT 3"/>
    <property type="match status" value="1"/>
</dbReference>
<dbReference type="HOGENOM" id="CLU_1528134_0_0_1"/>
<accession>M4BLL5</accession>
<evidence type="ECO:0000313" key="2">
    <source>
        <dbReference type="EnsemblProtists" id="HpaP807300"/>
    </source>
</evidence>
<reference evidence="2" key="2">
    <citation type="submission" date="2015-06" db="UniProtKB">
        <authorList>
            <consortium name="EnsemblProtists"/>
        </authorList>
    </citation>
    <scope>IDENTIFICATION</scope>
    <source>
        <strain evidence="2">Emoy2</strain>
    </source>
</reference>
<dbReference type="eggNOG" id="ENOG502S7ZN">
    <property type="taxonomic scope" value="Eukaryota"/>
</dbReference>
<proteinExistence type="predicted"/>
<protein>
    <submittedName>
        <fullName evidence="2">Uncharacterized protein</fullName>
    </submittedName>
</protein>
<dbReference type="InterPro" id="IPR009991">
    <property type="entry name" value="DCTN3"/>
</dbReference>
<dbReference type="Pfam" id="PF07426">
    <property type="entry name" value="Dynactin_p22"/>
    <property type="match status" value="1"/>
</dbReference>
<dbReference type="EnsemblProtists" id="HpaT807300">
    <property type="protein sequence ID" value="HpaP807300"/>
    <property type="gene ID" value="HpaG807300"/>
</dbReference>
<sequence>MDILESREASLRSKLLGASSSPPVASAITDRLHRLQLQLEQLSTAIPGSTKLREHYKEHSDQLQLASAGIFANHSSLSSDELKRAAILGSADYLQHISAQLQQLQQLTSVLDHLRAPDEQDQEKLKTMEAKTGLQSERALALHSRVNKVLSMYQQMVLVLSEKCVEYSALLDQLENRERNKEEEGELLVQ</sequence>
<dbReference type="OMA" id="RELYQEH"/>
<feature type="coiled-coil region" evidence="1">
    <location>
        <begin position="157"/>
        <end position="184"/>
    </location>
</feature>
<dbReference type="PANTHER" id="PTHR28360:SF1">
    <property type="entry name" value="DYNACTIN SUBUNIT 3"/>
    <property type="match status" value="1"/>
</dbReference>
<keyword evidence="3" id="KW-1185">Reference proteome</keyword>
<keyword evidence="1" id="KW-0175">Coiled coil</keyword>
<dbReference type="InParanoid" id="M4BLL5"/>
<evidence type="ECO:0000313" key="3">
    <source>
        <dbReference type="Proteomes" id="UP000011713"/>
    </source>
</evidence>
<name>M4BLL5_HYAAE</name>